<evidence type="ECO:0000313" key="5">
    <source>
        <dbReference type="Proteomes" id="UP000053087"/>
    </source>
</evidence>
<evidence type="ECO:0000259" key="2">
    <source>
        <dbReference type="Pfam" id="PF05448"/>
    </source>
</evidence>
<reference evidence="4 6" key="3">
    <citation type="journal article" date="2020" name="Biotechnol. Biofuels">
        <title>New insights from the biogas microbiome by comprehensive genome-resolved metagenomics of nearly 1600 species originating from multiple anaerobic digesters.</title>
        <authorList>
            <person name="Campanaro S."/>
            <person name="Treu L."/>
            <person name="Rodriguez-R L.M."/>
            <person name="Kovalovszki A."/>
            <person name="Ziels R.M."/>
            <person name="Maus I."/>
            <person name="Zhu X."/>
            <person name="Kougias P.G."/>
            <person name="Basile A."/>
            <person name="Luo G."/>
            <person name="Schluter A."/>
            <person name="Konstantinidis K.T."/>
            <person name="Angelidaki I."/>
        </authorList>
    </citation>
    <scope>NUCLEOTIDE SEQUENCE [LARGE SCALE GENOMIC DNA]</scope>
    <source>
        <strain evidence="4">AS22ysBPME_46</strain>
    </source>
</reference>
<reference evidence="3" key="2">
    <citation type="submission" date="2018-10" db="EMBL/GenBank/DDBJ databases">
        <authorList>
            <person name="Fischer M.A."/>
            <person name="Kern T."/>
            <person name="Deppenmeier U."/>
            <person name="Schmitz R.A."/>
            <person name="Rother M."/>
        </authorList>
    </citation>
    <scope>NUCLEOTIDE SEQUENCE</scope>
    <source>
        <strain evidence="3">E03.2</strain>
    </source>
</reference>
<dbReference type="GO" id="GO:0016787">
    <property type="term" value="F:hydrolase activity"/>
    <property type="evidence" value="ECO:0007669"/>
    <property type="project" value="UniProtKB-KW"/>
</dbReference>
<dbReference type="AlphaFoldDB" id="A0A660HVK3"/>
<evidence type="ECO:0000313" key="4">
    <source>
        <dbReference type="EMBL" id="NLK33715.1"/>
    </source>
</evidence>
<feature type="domain" description="Acetyl xylan esterase" evidence="2">
    <location>
        <begin position="187"/>
        <end position="241"/>
    </location>
</feature>
<reference evidence="3 5" key="1">
    <citation type="journal article" date="2016" name="Int. J. Syst. Evol. Microbiol.">
        <title>Methanosarcina flavescens sp. nov., a methanogenic archaeon isolated from a full-scale anaerobic digester.</title>
        <authorList>
            <person name="Kern T."/>
            <person name="Fischer M.A."/>
            <person name="Deppenmeier U."/>
            <person name="Schmitz R.A."/>
            <person name="Rother M."/>
        </authorList>
    </citation>
    <scope>NUCLEOTIDE SEQUENCE [LARGE SCALE GENOMIC DNA]</scope>
    <source>
        <strain evidence="3 5">E03.2</strain>
    </source>
</reference>
<evidence type="ECO:0000313" key="6">
    <source>
        <dbReference type="Proteomes" id="UP000585579"/>
    </source>
</evidence>
<dbReference type="EMBL" id="CP032683">
    <property type="protein sequence ID" value="AYK16380.1"/>
    <property type="molecule type" value="Genomic_DNA"/>
</dbReference>
<proteinExistence type="predicted"/>
<keyword evidence="1" id="KW-0812">Transmembrane</keyword>
<dbReference type="Proteomes" id="UP000585579">
    <property type="component" value="Unassembled WGS sequence"/>
</dbReference>
<keyword evidence="1" id="KW-1133">Transmembrane helix</keyword>
<dbReference type="Pfam" id="PF05448">
    <property type="entry name" value="AXE1"/>
    <property type="match status" value="1"/>
</dbReference>
<keyword evidence="3" id="KW-0378">Hydrolase</keyword>
<dbReference type="PANTHER" id="PTHR22946">
    <property type="entry name" value="DIENELACTONE HYDROLASE DOMAIN-CONTAINING PROTEIN-RELATED"/>
    <property type="match status" value="1"/>
</dbReference>
<dbReference type="SUPFAM" id="SSF53474">
    <property type="entry name" value="alpha/beta-Hydrolases"/>
    <property type="match status" value="1"/>
</dbReference>
<name>A0A660HVK3_9EURY</name>
<dbReference type="OrthoDB" id="117239at2157"/>
<sequence length="339" mass="36767">MQTASGRNCNFFGRVPLSRQNSGKKASKYKASSGIKASKPTVLLLGFLLILVGVFGILYNPSGSAGAEASWEVSEAGTLTFPDREEPVFSVQEIEDTYAPENSDTLKLLSFESRGQKTQALLRIPANSSSSPGLVLLPGAGISKEVEQGLAVELSKMGYATLTPDQRNLGSINIDRDFEFFKAGLEPLEYTMVYDALKASDVLAFQPEVDPERLAILGESNGGRLAVLACALNPSLKGVIVISTAGYGTENSDSALANDSEAYRFSRSIDPNTYFETLPPAKFVQIHSFNDTVISHDQALRTFALAREPKAMYNVTEETHGYTASMRPYLEKELALILK</sequence>
<evidence type="ECO:0000313" key="3">
    <source>
        <dbReference type="EMBL" id="AYK16380.1"/>
    </source>
</evidence>
<dbReference type="PANTHER" id="PTHR22946:SF0">
    <property type="entry name" value="DIENELACTONE HYDROLASE DOMAIN-CONTAINING PROTEIN"/>
    <property type="match status" value="1"/>
</dbReference>
<keyword evidence="1" id="KW-0472">Membrane</keyword>
<feature type="transmembrane region" description="Helical" evidence="1">
    <location>
        <begin position="42"/>
        <end position="59"/>
    </location>
</feature>
<dbReference type="KEGG" id="mfz:AOB57_008655"/>
<dbReference type="InterPro" id="IPR050261">
    <property type="entry name" value="FrsA_esterase"/>
</dbReference>
<evidence type="ECO:0000256" key="1">
    <source>
        <dbReference type="SAM" id="Phobius"/>
    </source>
</evidence>
<dbReference type="Proteomes" id="UP000053087">
    <property type="component" value="Chromosome"/>
</dbReference>
<keyword evidence="5" id="KW-1185">Reference proteome</keyword>
<organism evidence="3 5">
    <name type="scientific">Methanosarcina flavescens</name>
    <dbReference type="NCBI Taxonomy" id="1715806"/>
    <lineage>
        <taxon>Archaea</taxon>
        <taxon>Methanobacteriati</taxon>
        <taxon>Methanobacteriota</taxon>
        <taxon>Stenosarchaea group</taxon>
        <taxon>Methanomicrobia</taxon>
        <taxon>Methanosarcinales</taxon>
        <taxon>Methanosarcinaceae</taxon>
        <taxon>Methanosarcina</taxon>
    </lineage>
</organism>
<dbReference type="EMBL" id="JAAYQL010000078">
    <property type="protein sequence ID" value="NLK33715.1"/>
    <property type="molecule type" value="Genomic_DNA"/>
</dbReference>
<protein>
    <submittedName>
        <fullName evidence="3">Alpha/beta hydrolase</fullName>
    </submittedName>
    <submittedName>
        <fullName evidence="4">Prolyl oligopeptidase family serine peptidase</fullName>
    </submittedName>
</protein>
<dbReference type="Gene3D" id="3.40.50.1820">
    <property type="entry name" value="alpha/beta hydrolase"/>
    <property type="match status" value="1"/>
</dbReference>
<dbReference type="InterPro" id="IPR029058">
    <property type="entry name" value="AB_hydrolase_fold"/>
</dbReference>
<gene>
    <name evidence="3" type="ORF">AOB57_008655</name>
    <name evidence="4" type="ORF">GX302_13110</name>
</gene>
<accession>A0A660HVK3</accession>
<dbReference type="InterPro" id="IPR008391">
    <property type="entry name" value="AXE1_dom"/>
</dbReference>